<evidence type="ECO:0000256" key="2">
    <source>
        <dbReference type="ARBA" id="ARBA00023315"/>
    </source>
</evidence>
<dbReference type="PANTHER" id="PTHR43072">
    <property type="entry name" value="N-ACETYLTRANSFERASE"/>
    <property type="match status" value="1"/>
</dbReference>
<dbReference type="EC" id="2.3.1.183" evidence="4"/>
<proteinExistence type="predicted"/>
<dbReference type="CDD" id="cd04301">
    <property type="entry name" value="NAT_SF"/>
    <property type="match status" value="1"/>
</dbReference>
<dbReference type="Gene3D" id="3.40.630.30">
    <property type="match status" value="1"/>
</dbReference>
<dbReference type="EMBL" id="JAGGMB010000021">
    <property type="protein sequence ID" value="MBP2079796.1"/>
    <property type="molecule type" value="Genomic_DNA"/>
</dbReference>
<gene>
    <name evidence="4" type="ORF">J2Z64_004095</name>
</gene>
<name>A0A9X1CE90_9BACI</name>
<evidence type="ECO:0000313" key="5">
    <source>
        <dbReference type="Proteomes" id="UP001138793"/>
    </source>
</evidence>
<dbReference type="Pfam" id="PF00583">
    <property type="entry name" value="Acetyltransf_1"/>
    <property type="match status" value="1"/>
</dbReference>
<evidence type="ECO:0000256" key="1">
    <source>
        <dbReference type="ARBA" id="ARBA00022679"/>
    </source>
</evidence>
<dbReference type="InterPro" id="IPR016181">
    <property type="entry name" value="Acyl_CoA_acyltransferase"/>
</dbReference>
<feature type="domain" description="N-acetyltransferase" evidence="3">
    <location>
        <begin position="1"/>
        <end position="163"/>
    </location>
</feature>
<protein>
    <submittedName>
        <fullName evidence="4">Phosphinothricin acetyltransferase</fullName>
        <ecNumber evidence="4">2.3.1.183</ecNumber>
    </submittedName>
</protein>
<accession>A0A9X1CE90</accession>
<dbReference type="RefSeq" id="WP_149476543.1">
    <property type="nucleotide sequence ID" value="NZ_JAGGMB010000021.1"/>
</dbReference>
<dbReference type="PROSITE" id="PS51186">
    <property type="entry name" value="GNAT"/>
    <property type="match status" value="1"/>
</dbReference>
<keyword evidence="2 4" id="KW-0012">Acyltransferase</keyword>
<dbReference type="AlphaFoldDB" id="A0A9X1CE90"/>
<dbReference type="OrthoDB" id="9798006at2"/>
<keyword evidence="5" id="KW-1185">Reference proteome</keyword>
<dbReference type="InterPro" id="IPR000182">
    <property type="entry name" value="GNAT_dom"/>
</dbReference>
<reference evidence="4" key="1">
    <citation type="submission" date="2021-03" db="EMBL/GenBank/DDBJ databases">
        <title>Genomic Encyclopedia of Type Strains, Phase IV (KMG-IV): sequencing the most valuable type-strain genomes for metagenomic binning, comparative biology and taxonomic classification.</title>
        <authorList>
            <person name="Goeker M."/>
        </authorList>
    </citation>
    <scope>NUCLEOTIDE SEQUENCE</scope>
    <source>
        <strain evidence="4">DSM 107338</strain>
    </source>
</reference>
<comment type="caution">
    <text evidence="4">The sequence shown here is derived from an EMBL/GenBank/DDBJ whole genome shotgun (WGS) entry which is preliminary data.</text>
</comment>
<keyword evidence="1 4" id="KW-0808">Transferase</keyword>
<dbReference type="GO" id="GO:0102971">
    <property type="term" value="F:phosphinothricin N-acetyltransferase activity"/>
    <property type="evidence" value="ECO:0007669"/>
    <property type="project" value="UniProtKB-EC"/>
</dbReference>
<dbReference type="PANTHER" id="PTHR43072:SF23">
    <property type="entry name" value="UPF0039 PROTEIN C11D3.02C"/>
    <property type="match status" value="1"/>
</dbReference>
<organism evidence="4 5">
    <name type="scientific">Oceanobacillus polygoni</name>
    <dbReference type="NCBI Taxonomy" id="1235259"/>
    <lineage>
        <taxon>Bacteria</taxon>
        <taxon>Bacillati</taxon>
        <taxon>Bacillota</taxon>
        <taxon>Bacilli</taxon>
        <taxon>Bacillales</taxon>
        <taxon>Bacillaceae</taxon>
        <taxon>Oceanobacillus</taxon>
    </lineage>
</organism>
<dbReference type="SUPFAM" id="SSF55729">
    <property type="entry name" value="Acyl-CoA N-acyltransferases (Nat)"/>
    <property type="match status" value="1"/>
</dbReference>
<evidence type="ECO:0000313" key="4">
    <source>
        <dbReference type="EMBL" id="MBP2079796.1"/>
    </source>
</evidence>
<dbReference type="NCBIfam" id="NF040503">
    <property type="entry name" value="resist_ArsN1a"/>
    <property type="match status" value="1"/>
</dbReference>
<sequence>MIIREVEVNDLMKVLEIYNQGIEDRIATLETTTKDEEYIHSWFLRFQGRYVGIVAENEEKNIVGWASISPYNTRDAYKGVGEISVYIHRDFRGRGVGQKLLKQLEIEAINLDFYKLVLFTFPFNPLGQGLYNKLQYRQVGVFKNQGILNGEFVDVMAMEKILGSDS</sequence>
<dbReference type="Proteomes" id="UP001138793">
    <property type="component" value="Unassembled WGS sequence"/>
</dbReference>
<evidence type="ECO:0000259" key="3">
    <source>
        <dbReference type="PROSITE" id="PS51186"/>
    </source>
</evidence>